<dbReference type="Proteomes" id="UP000076842">
    <property type="component" value="Unassembled WGS sequence"/>
</dbReference>
<dbReference type="Pfam" id="PF02383">
    <property type="entry name" value="Syja_N"/>
    <property type="match status" value="1"/>
</dbReference>
<keyword evidence="5" id="KW-1185">Reference proteome</keyword>
<keyword evidence="2" id="KW-0472">Membrane</keyword>
<dbReference type="InterPro" id="IPR002013">
    <property type="entry name" value="SAC_dom"/>
</dbReference>
<dbReference type="InParanoid" id="A0A165FR93"/>
<dbReference type="AlphaFoldDB" id="A0A165FR93"/>
<feature type="transmembrane region" description="Helical" evidence="2">
    <location>
        <begin position="584"/>
        <end position="609"/>
    </location>
</feature>
<dbReference type="OrthoDB" id="405996at2759"/>
<dbReference type="PANTHER" id="PTHR45662">
    <property type="entry name" value="PHOSPHATIDYLINOSITIDE PHOSPHATASE SAC1"/>
    <property type="match status" value="1"/>
</dbReference>
<feature type="region of interest" description="Disordered" evidence="1">
    <location>
        <begin position="649"/>
        <end position="681"/>
    </location>
</feature>
<dbReference type="FunCoup" id="A0A165FR93">
    <property type="interactions" value="996"/>
</dbReference>
<dbReference type="GO" id="GO:0005783">
    <property type="term" value="C:endoplasmic reticulum"/>
    <property type="evidence" value="ECO:0007669"/>
    <property type="project" value="TreeGrafter"/>
</dbReference>
<feature type="domain" description="SAC" evidence="3">
    <location>
        <begin position="128"/>
        <end position="483"/>
    </location>
</feature>
<accession>A0A165FR93</accession>
<evidence type="ECO:0000313" key="5">
    <source>
        <dbReference type="Proteomes" id="UP000076842"/>
    </source>
</evidence>
<evidence type="ECO:0000259" key="3">
    <source>
        <dbReference type="PROSITE" id="PS50275"/>
    </source>
</evidence>
<reference evidence="4 5" key="1">
    <citation type="journal article" date="2016" name="Mol. Biol. Evol.">
        <title>Comparative Genomics of Early-Diverging Mushroom-Forming Fungi Provides Insights into the Origins of Lignocellulose Decay Capabilities.</title>
        <authorList>
            <person name="Nagy L.G."/>
            <person name="Riley R."/>
            <person name="Tritt A."/>
            <person name="Adam C."/>
            <person name="Daum C."/>
            <person name="Floudas D."/>
            <person name="Sun H."/>
            <person name="Yadav J.S."/>
            <person name="Pangilinan J."/>
            <person name="Larsson K.H."/>
            <person name="Matsuura K."/>
            <person name="Barry K."/>
            <person name="Labutti K."/>
            <person name="Kuo R."/>
            <person name="Ohm R.A."/>
            <person name="Bhattacharya S.S."/>
            <person name="Shirouzu T."/>
            <person name="Yoshinaga Y."/>
            <person name="Martin F.M."/>
            <person name="Grigoriev I.V."/>
            <person name="Hibbett D.S."/>
        </authorList>
    </citation>
    <scope>NUCLEOTIDE SEQUENCE [LARGE SCALE GENOMIC DNA]</scope>
    <source>
        <strain evidence="4 5">HHB12733</strain>
    </source>
</reference>
<feature type="transmembrane region" description="Helical" evidence="2">
    <location>
        <begin position="61"/>
        <end position="81"/>
    </location>
</feature>
<keyword evidence="2" id="KW-1133">Transmembrane helix</keyword>
<protein>
    <recommendedName>
        <fullName evidence="3">SAC domain-containing protein</fullName>
    </recommendedName>
</protein>
<proteinExistence type="predicted"/>
<evidence type="ECO:0000256" key="2">
    <source>
        <dbReference type="SAM" id="Phobius"/>
    </source>
</evidence>
<sequence>MSANYLHTSYNLYISPDAYTFEPVVAGASEPSETLLIDRRSGSINLNPAKRHTPVAHERVITVYGIMGILSLTTADFLIVITNRARHGRLIGSEIYLATDFKVLPIPSTANSAQLLDHPVEKKLLTLVKNHLDTGRFWFSYGWDLTRRLQAQYGDVKREGEGMWRRCDERFWWNRYLSERLIEVTEQGQDLSRFILPVVYGTFDIRHCVLNTRPFLFCVISRRSRYRAGTRYFVRGIDASGHVANFVETEQLVLLDPVGHSLGGGRIEGRTRLSFVQTRGSTPIFWAEVNNLRYKPDLQIMEVPETTGALRAHLEDLTKAYGTVYLVNLVNQKGHEKPVKDAYEKYVLEANMPEVKYEYFDFHHECRKMRWDRIQLLIDRLEPALKDRGCVPSTTTTLYFQQELGQPAPVHLQTAVVRSNCMDCLDRTNVVQSALARWSLLQQLRATGVLGKEERLEDHMDFMNVFREVWADHGDAIAYAYAGTGALKADYTRTGKRTKEGALRDGWNGMQRYVRNNFLDGPRQDAYDLFTGAWRARRGGGVGGWEQRSVLVRGMPYVLLFAVVMVFAGVMLPRSSSTLSILPFNLLFLLLALLASYFIAAHGVSYVNWPRLNPPLDMLTYAGPGFKEPRHGRGDIGVPLPVLGAGLGAGGGEKGEKGRGRLNSAMRVEEMEMGATKKRTD</sequence>
<feature type="transmembrane region" description="Helical" evidence="2">
    <location>
        <begin position="554"/>
        <end position="572"/>
    </location>
</feature>
<name>A0A165FR93_9BASI</name>
<organism evidence="4 5">
    <name type="scientific">Calocera cornea HHB12733</name>
    <dbReference type="NCBI Taxonomy" id="1353952"/>
    <lineage>
        <taxon>Eukaryota</taxon>
        <taxon>Fungi</taxon>
        <taxon>Dikarya</taxon>
        <taxon>Basidiomycota</taxon>
        <taxon>Agaricomycotina</taxon>
        <taxon>Dacrymycetes</taxon>
        <taxon>Dacrymycetales</taxon>
        <taxon>Dacrymycetaceae</taxon>
        <taxon>Calocera</taxon>
    </lineage>
</organism>
<dbReference type="STRING" id="1353952.A0A165FR93"/>
<keyword evidence="2" id="KW-0812">Transmembrane</keyword>
<dbReference type="GO" id="GO:0046856">
    <property type="term" value="P:phosphatidylinositol dephosphorylation"/>
    <property type="evidence" value="ECO:0007669"/>
    <property type="project" value="TreeGrafter"/>
</dbReference>
<dbReference type="PANTHER" id="PTHR45662:SF2">
    <property type="entry name" value="PHOSPHATIDYLINOSITOL-3-PHOSPHATASE SAC1"/>
    <property type="match status" value="1"/>
</dbReference>
<gene>
    <name evidence="4" type="ORF">CALCODRAFT_453422</name>
</gene>
<dbReference type="EMBL" id="KV423968">
    <property type="protein sequence ID" value="KZT57104.1"/>
    <property type="molecule type" value="Genomic_DNA"/>
</dbReference>
<dbReference type="PROSITE" id="PS50275">
    <property type="entry name" value="SAC"/>
    <property type="match status" value="1"/>
</dbReference>
<evidence type="ECO:0000256" key="1">
    <source>
        <dbReference type="SAM" id="MobiDB-lite"/>
    </source>
</evidence>
<evidence type="ECO:0000313" key="4">
    <source>
        <dbReference type="EMBL" id="KZT57104.1"/>
    </source>
</evidence>
<dbReference type="GO" id="GO:0043812">
    <property type="term" value="F:phosphatidylinositol-4-phosphate phosphatase activity"/>
    <property type="evidence" value="ECO:0007669"/>
    <property type="project" value="TreeGrafter"/>
</dbReference>